<dbReference type="InterPro" id="IPR036388">
    <property type="entry name" value="WH-like_DNA-bd_sf"/>
</dbReference>
<organism evidence="1 2">
    <name type="scientific">Gibbsiella dentisursi</name>
    <dbReference type="NCBI Taxonomy" id="796890"/>
    <lineage>
        <taxon>Bacteria</taxon>
        <taxon>Pseudomonadati</taxon>
        <taxon>Pseudomonadota</taxon>
        <taxon>Gammaproteobacteria</taxon>
        <taxon>Enterobacterales</taxon>
        <taxon>Yersiniaceae</taxon>
        <taxon>Gibbsiella</taxon>
    </lineage>
</organism>
<reference evidence="2" key="1">
    <citation type="journal article" date="2019" name="Int. J. Syst. Evol. Microbiol.">
        <title>The Global Catalogue of Microorganisms (GCM) 10K type strain sequencing project: providing services to taxonomists for standard genome sequencing and annotation.</title>
        <authorList>
            <consortium name="The Broad Institute Genomics Platform"/>
            <consortium name="The Broad Institute Genome Sequencing Center for Infectious Disease"/>
            <person name="Wu L."/>
            <person name="Ma J."/>
        </authorList>
    </citation>
    <scope>NUCLEOTIDE SEQUENCE [LARGE SCALE GENOMIC DNA]</scope>
    <source>
        <strain evidence="2">JCM 17201</strain>
    </source>
</reference>
<dbReference type="Gene3D" id="1.10.10.10">
    <property type="entry name" value="Winged helix-like DNA-binding domain superfamily/Winged helix DNA-binding domain"/>
    <property type="match status" value="1"/>
</dbReference>
<dbReference type="SUPFAM" id="SSF53067">
    <property type="entry name" value="Actin-like ATPase domain"/>
    <property type="match status" value="2"/>
</dbReference>
<proteinExistence type="predicted"/>
<dbReference type="Gene3D" id="3.30.420.40">
    <property type="match status" value="2"/>
</dbReference>
<accession>A0ABP7KT18</accession>
<dbReference type="InterPro" id="IPR043129">
    <property type="entry name" value="ATPase_NBD"/>
</dbReference>
<dbReference type="EMBL" id="BAABDG010000002">
    <property type="protein sequence ID" value="GAA3886493.1"/>
    <property type="molecule type" value="Genomic_DNA"/>
</dbReference>
<gene>
    <name evidence="1" type="ORF">GCM10022405_10140</name>
</gene>
<comment type="caution">
    <text evidence="1">The sequence shown here is derived from an EMBL/GenBank/DDBJ whole genome shotgun (WGS) entry which is preliminary data.</text>
</comment>
<dbReference type="SUPFAM" id="SSF46785">
    <property type="entry name" value="Winged helix' DNA-binding domain"/>
    <property type="match status" value="1"/>
</dbReference>
<keyword evidence="2" id="KW-1185">Reference proteome</keyword>
<protein>
    <recommendedName>
        <fullName evidence="3">ROK family protein</fullName>
    </recommendedName>
</protein>
<dbReference type="Proteomes" id="UP001499994">
    <property type="component" value="Unassembled WGS sequence"/>
</dbReference>
<dbReference type="InterPro" id="IPR036390">
    <property type="entry name" value="WH_DNA-bd_sf"/>
</dbReference>
<evidence type="ECO:0008006" key="3">
    <source>
        <dbReference type="Google" id="ProtNLM"/>
    </source>
</evidence>
<evidence type="ECO:0000313" key="1">
    <source>
        <dbReference type="EMBL" id="GAA3886493.1"/>
    </source>
</evidence>
<name>A0ABP7KT18_9GAMM</name>
<dbReference type="RefSeq" id="WP_346079588.1">
    <property type="nucleotide sequence ID" value="NZ_BAABDG010000002.1"/>
</dbReference>
<sequence length="348" mass="38488">MRFYLAGLIMDYKQQILNILHSTPASRVAMTKTLNITRAYMTKLTAALLSDGIIEECEVKDAPLGRPQQLLAVKTGRLFSINVMIRTYGLQASLNDYNTTRPALATANYPLSGPMSAQRLAEMLDALAAELCAQAGVVRERVKALGVALQGGIEQHSGVVRWCPVLEERNINLRDIICSRSGIATQIVNIAWCSCYMINKRTHSRESWVAFMPGFGSLGFGYCINGQPGLGDNGFYPEIVHLPYASGLENAFLFDPATPQQSAQRTAEALYFAICCTAPIHNIKRVILTGELFEDYADLIMPITHRLLRENPSEHINTIRLEYMKASYNYSMVGLVQLSSDAITATLL</sequence>
<evidence type="ECO:0000313" key="2">
    <source>
        <dbReference type="Proteomes" id="UP001499994"/>
    </source>
</evidence>